<dbReference type="InterPro" id="IPR006829">
    <property type="entry name" value="LXG_dom"/>
</dbReference>
<organism evidence="3 4">
    <name type="scientific">Weissella oryzae (strain DSM 25784 / JCM 18191 / LMG 30913 / SG25)</name>
    <dbReference type="NCBI Taxonomy" id="1329250"/>
    <lineage>
        <taxon>Bacteria</taxon>
        <taxon>Bacillati</taxon>
        <taxon>Bacillota</taxon>
        <taxon>Bacilli</taxon>
        <taxon>Lactobacillales</taxon>
        <taxon>Lactobacillaceae</taxon>
        <taxon>Weissella</taxon>
    </lineage>
</organism>
<dbReference type="PROSITE" id="PS51756">
    <property type="entry name" value="LXG"/>
    <property type="match status" value="1"/>
</dbReference>
<dbReference type="Proteomes" id="UP000030643">
    <property type="component" value="Unassembled WGS sequence"/>
</dbReference>
<reference evidence="4" key="1">
    <citation type="journal article" date="2014" name="Genome Announc.">
        <title>Draft genome sequence of Weissella oryzae SG25T, isolated from fermented rice grains.</title>
        <authorList>
            <person name="Tanizawa Y."/>
            <person name="Fujisawa T."/>
            <person name="Mochizuki T."/>
            <person name="Kaminuma E."/>
            <person name="Suzuki Y."/>
            <person name="Nakamura Y."/>
            <person name="Tohno M."/>
        </authorList>
    </citation>
    <scope>NUCLEOTIDE SEQUENCE [LARGE SCALE GENOMIC DNA]</scope>
    <source>
        <strain evidence="4">DSM 25784 / JCM 18191 / LMG 30913 / SG25</strain>
    </source>
</reference>
<dbReference type="RefSeq" id="WP_052348565.1">
    <property type="nucleotide sequence ID" value="NZ_DF820490.1"/>
</dbReference>
<evidence type="ECO:0000313" key="4">
    <source>
        <dbReference type="Proteomes" id="UP000030643"/>
    </source>
</evidence>
<sequence length="429" mass="46572">MGLRYLSTDSSGMKNNLKKTLQQSNQAIADLKSGSEHLVSAIDRHTLSGAAYTAGKGLFSDLIIPAISNVSKALDNVQADLTKYEAQEDIVNGESLLDEDRLNAEHKIKSMLRDAAKQQSENFKQTARAVEKIPILELGAGMFKGMSKQMDSVAKSYQDEITKIEKKLTKLHKFSTGIQGLFQNSLQELESAMKSVTSLNSAIVSSSTGKYLLKKHESQKNNKLYDSLKKGALTDGTLKFLEKLAEKGSKVLENSSEYLAAVALASNGRLVQVSKYAEQVGKVGAKAGRASKYVPIIGSGLTFYDDLTTSHDFGQAVVHTGVSQITGTVIDGLGIIGGPFTGFASTGAAFLGNVGAQVAIDKFFEDAPMKKWKKFENDGFKKRAELNDEYITNNTQLSEDQKALLNKYSGDPMDVYRNLSGQSNVSTFK</sequence>
<comment type="similarity">
    <text evidence="1">In the N-terminal section; belongs to the LXG family.</text>
</comment>
<dbReference type="eggNOG" id="ENOG5032XQQ">
    <property type="taxonomic scope" value="Bacteria"/>
</dbReference>
<gene>
    <name evidence="3" type="ORF">WOSG25_071420</name>
</gene>
<name>A0A069CTM6_WEIOS</name>
<dbReference type="AlphaFoldDB" id="A0A069CTM6"/>
<proteinExistence type="inferred from homology"/>
<evidence type="ECO:0000256" key="1">
    <source>
        <dbReference type="ARBA" id="ARBA00034117"/>
    </source>
</evidence>
<dbReference type="OrthoDB" id="2234398at2"/>
<evidence type="ECO:0000313" key="3">
    <source>
        <dbReference type="EMBL" id="GAK31165.1"/>
    </source>
</evidence>
<dbReference type="EMBL" id="DF820490">
    <property type="protein sequence ID" value="GAK31165.1"/>
    <property type="molecule type" value="Genomic_DNA"/>
</dbReference>
<feature type="domain" description="LXG" evidence="2">
    <location>
        <begin position="1"/>
        <end position="245"/>
    </location>
</feature>
<protein>
    <recommendedName>
        <fullName evidence="2">LXG domain-containing protein</fullName>
    </recommendedName>
</protein>
<keyword evidence="4" id="KW-1185">Reference proteome</keyword>
<dbReference type="STRING" id="1329250.WOSG25_071420"/>
<accession>A0A069CTM6</accession>
<evidence type="ECO:0000259" key="2">
    <source>
        <dbReference type="PROSITE" id="PS51756"/>
    </source>
</evidence>